<feature type="compositionally biased region" description="Low complexity" evidence="1">
    <location>
        <begin position="151"/>
        <end position="166"/>
    </location>
</feature>
<dbReference type="EMBL" id="CACRYJ010000049">
    <property type="protein sequence ID" value="VZO38662.1"/>
    <property type="molecule type" value="Genomic_DNA"/>
</dbReference>
<feature type="compositionally biased region" description="Acidic residues" evidence="1">
    <location>
        <begin position="167"/>
        <end position="180"/>
    </location>
</feature>
<feature type="compositionally biased region" description="Polar residues" evidence="1">
    <location>
        <begin position="35"/>
        <end position="48"/>
    </location>
</feature>
<evidence type="ECO:0000256" key="2">
    <source>
        <dbReference type="SAM" id="Phobius"/>
    </source>
</evidence>
<feature type="compositionally biased region" description="Gly residues" evidence="1">
    <location>
        <begin position="80"/>
        <end position="113"/>
    </location>
</feature>
<keyword evidence="2" id="KW-0472">Membrane</keyword>
<sequence length="326" mass="33254">MSQNPPEDPYGRPQGEPGAASDGPEYGFGQPSPDQPTQAFGQDPSQAYGQGYGQASMPPGGGYGQPQPGGYGQSSMPQPGGYGQPQPGGYGQPQPGGYGQPGMPGQGPGGPGGPTNSNRGVVIGAIIGGVVVLGAIVFFAIQLFGGGGGEDPTAGGTTTTQGQTDDPTVDPTDEPTDDPTAEPSGELYDELTSRVEIITGGDELGGVWAIDDAGWAVADDITPAPASATEAYTGTFVGDPGDVTMTAVAFATEAEADAYAAELSATLGEQIYESYVWEEDQSGTRLDFSDGTTFDIVWWYDTAVVFHVTGPAQDNAAFDFYLGLPV</sequence>
<organism evidence="3 4">
    <name type="scientific">Occultella aeris</name>
    <dbReference type="NCBI Taxonomy" id="2761496"/>
    <lineage>
        <taxon>Bacteria</taxon>
        <taxon>Bacillati</taxon>
        <taxon>Actinomycetota</taxon>
        <taxon>Actinomycetes</taxon>
        <taxon>Micrococcales</taxon>
        <taxon>Ruaniaceae</taxon>
        <taxon>Occultella</taxon>
    </lineage>
</organism>
<evidence type="ECO:0000313" key="3">
    <source>
        <dbReference type="EMBL" id="VZO38662.1"/>
    </source>
</evidence>
<protein>
    <submittedName>
        <fullName evidence="3">Uncharacterized protein</fullName>
    </submittedName>
</protein>
<dbReference type="RefSeq" id="WP_156742079.1">
    <property type="nucleotide sequence ID" value="NZ_CACRYJ010000049.1"/>
</dbReference>
<keyword evidence="2" id="KW-1133">Transmembrane helix</keyword>
<evidence type="ECO:0000313" key="4">
    <source>
        <dbReference type="Proteomes" id="UP000419743"/>
    </source>
</evidence>
<proteinExistence type="predicted"/>
<dbReference type="Proteomes" id="UP000419743">
    <property type="component" value="Unassembled WGS sequence"/>
</dbReference>
<feature type="region of interest" description="Disordered" evidence="1">
    <location>
        <begin position="1"/>
        <end position="116"/>
    </location>
</feature>
<comment type="caution">
    <text evidence="3">The sequence shown here is derived from an EMBL/GenBank/DDBJ whole genome shotgun (WGS) entry which is preliminary data.</text>
</comment>
<name>A0A7M4DMM0_9MICO</name>
<evidence type="ECO:0000256" key="1">
    <source>
        <dbReference type="SAM" id="MobiDB-lite"/>
    </source>
</evidence>
<keyword evidence="2" id="KW-0812">Transmembrane</keyword>
<feature type="region of interest" description="Disordered" evidence="1">
    <location>
        <begin position="151"/>
        <end position="185"/>
    </location>
</feature>
<feature type="compositionally biased region" description="Gly residues" evidence="1">
    <location>
        <begin position="59"/>
        <end position="72"/>
    </location>
</feature>
<dbReference type="AlphaFoldDB" id="A0A7M4DMM0"/>
<gene>
    <name evidence="3" type="ORF">HALOF300_03396</name>
</gene>
<feature type="transmembrane region" description="Helical" evidence="2">
    <location>
        <begin position="121"/>
        <end position="144"/>
    </location>
</feature>
<reference evidence="3 4" key="1">
    <citation type="submission" date="2019-11" db="EMBL/GenBank/DDBJ databases">
        <authorList>
            <person name="Criscuolo A."/>
        </authorList>
    </citation>
    <scope>NUCLEOTIDE SEQUENCE [LARGE SCALE GENOMIC DNA]</scope>
    <source>
        <strain evidence="3">CIP111667</strain>
    </source>
</reference>
<accession>A0A7M4DMM0</accession>
<keyword evidence="4" id="KW-1185">Reference proteome</keyword>